<comment type="caution">
    <text evidence="2">The sequence shown here is derived from an EMBL/GenBank/DDBJ whole genome shotgun (WGS) entry which is preliminary data.</text>
</comment>
<evidence type="ECO:0000256" key="1">
    <source>
        <dbReference type="SAM" id="Phobius"/>
    </source>
</evidence>
<evidence type="ECO:0008006" key="4">
    <source>
        <dbReference type="Google" id="ProtNLM"/>
    </source>
</evidence>
<keyword evidence="1" id="KW-1133">Transmembrane helix</keyword>
<dbReference type="RefSeq" id="WP_190927765.1">
    <property type="nucleotide sequence ID" value="NZ_JACXAC010000006.1"/>
</dbReference>
<evidence type="ECO:0000313" key="3">
    <source>
        <dbReference type="Proteomes" id="UP000606003"/>
    </source>
</evidence>
<dbReference type="EMBL" id="JACXAC010000006">
    <property type="protein sequence ID" value="MBD2724215.1"/>
    <property type="molecule type" value="Genomic_DNA"/>
</dbReference>
<feature type="transmembrane region" description="Helical" evidence="1">
    <location>
        <begin position="234"/>
        <end position="254"/>
    </location>
</feature>
<feature type="transmembrane region" description="Helical" evidence="1">
    <location>
        <begin position="101"/>
        <end position="129"/>
    </location>
</feature>
<sequence length="259" mass="28255">MSQFFSISRFGRLFSKHTAEHGRGYLLATGVVLGLLALWLATSVNGSAVEPLPVGNQIGAFVTGLLLVGLLFTSSVFAPLGDKRQATAALMLPASTWEKFLVGWCYVLPVFLTVYVSGFFLVDALVLHFAAGPGKIAKLLPLFSQESKLYYILVGYAVLSSGFLWGSIFFQKQHFVRTAFAGLLGAVALVLANTMLAKILLKPSLDMVMPFSNVTFQEGQKWYSVSVAPAYNGWVQWVMLGLMLLAWAGAFARLKEKEI</sequence>
<dbReference type="Proteomes" id="UP000606003">
    <property type="component" value="Unassembled WGS sequence"/>
</dbReference>
<keyword evidence="3" id="KW-1185">Reference proteome</keyword>
<organism evidence="2 3">
    <name type="scientific">Hymenobacter armeniacus</name>
    <dbReference type="NCBI Taxonomy" id="2771358"/>
    <lineage>
        <taxon>Bacteria</taxon>
        <taxon>Pseudomonadati</taxon>
        <taxon>Bacteroidota</taxon>
        <taxon>Cytophagia</taxon>
        <taxon>Cytophagales</taxon>
        <taxon>Hymenobacteraceae</taxon>
        <taxon>Hymenobacter</taxon>
    </lineage>
</organism>
<reference evidence="2 3" key="1">
    <citation type="submission" date="2020-09" db="EMBL/GenBank/DDBJ databases">
        <authorList>
            <person name="Kim M.K."/>
        </authorList>
    </citation>
    <scope>NUCLEOTIDE SEQUENCE [LARGE SCALE GENOMIC DNA]</scope>
    <source>
        <strain evidence="2 3">BT189</strain>
    </source>
</reference>
<feature type="transmembrane region" description="Helical" evidence="1">
    <location>
        <begin position="25"/>
        <end position="46"/>
    </location>
</feature>
<gene>
    <name evidence="2" type="ORF">IC234_18960</name>
</gene>
<feature type="transmembrane region" description="Helical" evidence="1">
    <location>
        <begin position="58"/>
        <end position="80"/>
    </location>
</feature>
<protein>
    <recommendedName>
        <fullName evidence="4">ABC transporter permease</fullName>
    </recommendedName>
</protein>
<evidence type="ECO:0000313" key="2">
    <source>
        <dbReference type="EMBL" id="MBD2724215.1"/>
    </source>
</evidence>
<name>A0ABR8JW78_9BACT</name>
<proteinExistence type="predicted"/>
<keyword evidence="1" id="KW-0472">Membrane</keyword>
<feature type="transmembrane region" description="Helical" evidence="1">
    <location>
        <begin position="180"/>
        <end position="201"/>
    </location>
</feature>
<feature type="transmembrane region" description="Helical" evidence="1">
    <location>
        <begin position="149"/>
        <end position="168"/>
    </location>
</feature>
<accession>A0ABR8JW78</accession>
<keyword evidence="1" id="KW-0812">Transmembrane</keyword>